<evidence type="ECO:0000313" key="3">
    <source>
        <dbReference type="EMBL" id="OHG56253.1"/>
    </source>
</evidence>
<feature type="compositionally biased region" description="Basic and acidic residues" evidence="1">
    <location>
        <begin position="199"/>
        <end position="217"/>
    </location>
</feature>
<feature type="compositionally biased region" description="Basic and acidic residues" evidence="1">
    <location>
        <begin position="228"/>
        <end position="266"/>
    </location>
</feature>
<sequence>MEKNRLFILISAGVAILGSLLPWATLNAGAFGSYSVHGFNGDGWFVIIAAIVSIVLTCLNNVNKPMPKGFAIGVIASGAISTLVTLINLFSINKYVTHIGGYGVSIGFGLILSLLASIALVVTGLLAMSGGKITKDSLAELAESGKDFAQTVGRVTTTTVKTAVEEIKKETQEHKKEETTAEKTETVEKESEQNEEATEPAHVEAETENEEPVKEGPVETELAEEETTENKNFEESETVKETAEEESTESKNEEKEEQKDPSQADQ</sequence>
<keyword evidence="2" id="KW-0472">Membrane</keyword>
<dbReference type="EMBL" id="MLZC01000044">
    <property type="protein sequence ID" value="OHG56253.1"/>
    <property type="molecule type" value="Genomic_DNA"/>
</dbReference>
<reference evidence="3" key="1">
    <citation type="submission" date="2016-09" db="EMBL/GenBank/DDBJ databases">
        <title>Whole genome sequencing of Salmonella enterica.</title>
        <authorList>
            <person name="Bell R."/>
        </authorList>
    </citation>
    <scope>NUCLEOTIDE SEQUENCE [LARGE SCALE GENOMIC DNA]</scope>
    <source>
        <strain evidence="3">CFSAN044978</strain>
    </source>
</reference>
<feature type="transmembrane region" description="Helical" evidence="2">
    <location>
        <begin position="69"/>
        <end position="90"/>
    </location>
</feature>
<feature type="transmembrane region" description="Helical" evidence="2">
    <location>
        <begin position="44"/>
        <end position="62"/>
    </location>
</feature>
<dbReference type="AlphaFoldDB" id="A0A1S0Z5D2"/>
<proteinExistence type="predicted"/>
<feature type="transmembrane region" description="Helical" evidence="2">
    <location>
        <begin position="102"/>
        <end position="127"/>
    </location>
</feature>
<gene>
    <name evidence="3" type="ORF">A7T00_33335</name>
</gene>
<keyword evidence="2" id="KW-0812">Transmembrane</keyword>
<keyword evidence="2" id="KW-1133">Transmembrane helix</keyword>
<organism evidence="3">
    <name type="scientific">Salmonella enterica subsp. enterica serovar Saintpaul</name>
    <dbReference type="NCBI Taxonomy" id="90105"/>
    <lineage>
        <taxon>Bacteria</taxon>
        <taxon>Pseudomonadati</taxon>
        <taxon>Pseudomonadota</taxon>
        <taxon>Gammaproteobacteria</taxon>
        <taxon>Enterobacterales</taxon>
        <taxon>Enterobacteriaceae</taxon>
        <taxon>Salmonella</taxon>
    </lineage>
</organism>
<evidence type="ECO:0000256" key="1">
    <source>
        <dbReference type="SAM" id="MobiDB-lite"/>
    </source>
</evidence>
<protein>
    <submittedName>
        <fullName evidence="3">Lantibiotic ABC transporter permease</fullName>
    </submittedName>
</protein>
<comment type="caution">
    <text evidence="3">The sequence shown here is derived from an EMBL/GenBank/DDBJ whole genome shotgun (WGS) entry which is preliminary data.</text>
</comment>
<name>A0A1S0Z5D2_SALET</name>
<feature type="region of interest" description="Disordered" evidence="1">
    <location>
        <begin position="169"/>
        <end position="266"/>
    </location>
</feature>
<feature type="compositionally biased region" description="Basic and acidic residues" evidence="1">
    <location>
        <begin position="169"/>
        <end position="192"/>
    </location>
</feature>
<evidence type="ECO:0000256" key="2">
    <source>
        <dbReference type="SAM" id="Phobius"/>
    </source>
</evidence>
<accession>A0A1S0Z5D2</accession>